<dbReference type="EMBL" id="CAADRA010001075">
    <property type="protein sequence ID" value="VFT81521.1"/>
    <property type="molecule type" value="Genomic_DNA"/>
</dbReference>
<feature type="chain" id="PRO_5036115965" evidence="1">
    <location>
        <begin position="24"/>
        <end position="856"/>
    </location>
</feature>
<evidence type="ECO:0000313" key="4">
    <source>
        <dbReference type="Proteomes" id="UP000332933"/>
    </source>
</evidence>
<feature type="signal peptide" evidence="1">
    <location>
        <begin position="1"/>
        <end position="23"/>
    </location>
</feature>
<evidence type="ECO:0000313" key="3">
    <source>
        <dbReference type="EMBL" id="VFT81521.1"/>
    </source>
</evidence>
<name>A0A485KBD0_9STRA</name>
<dbReference type="AlphaFoldDB" id="A0A485KBD0"/>
<reference evidence="2" key="2">
    <citation type="submission" date="2019-06" db="EMBL/GenBank/DDBJ databases">
        <title>Genomics analysis of Aphanomyces spp. identifies a new class of oomycete effector associated with host adaptation.</title>
        <authorList>
            <person name="Gaulin E."/>
        </authorList>
    </citation>
    <scope>NUCLEOTIDE SEQUENCE</scope>
    <source>
        <strain evidence="2">CBS 578.67</strain>
    </source>
</reference>
<protein>
    <submittedName>
        <fullName evidence="3">Aste57867_4410 protein</fullName>
    </submittedName>
</protein>
<reference evidence="3 4" key="1">
    <citation type="submission" date="2019-03" db="EMBL/GenBank/DDBJ databases">
        <authorList>
            <person name="Gaulin E."/>
            <person name="Dumas B."/>
        </authorList>
    </citation>
    <scope>NUCLEOTIDE SEQUENCE [LARGE SCALE GENOMIC DNA]</scope>
    <source>
        <strain evidence="3">CBS 568.67</strain>
    </source>
</reference>
<keyword evidence="4" id="KW-1185">Reference proteome</keyword>
<gene>
    <name evidence="3" type="primary">Aste57867_4410</name>
    <name evidence="2" type="ORF">As57867_004398</name>
    <name evidence="3" type="ORF">ASTE57867_4410</name>
</gene>
<dbReference type="EMBL" id="VJMH01001075">
    <property type="protein sequence ID" value="KAF0713310.1"/>
    <property type="molecule type" value="Genomic_DNA"/>
</dbReference>
<evidence type="ECO:0000313" key="2">
    <source>
        <dbReference type="EMBL" id="KAF0713310.1"/>
    </source>
</evidence>
<accession>A0A485KBD0</accession>
<keyword evidence="1" id="KW-0732">Signal</keyword>
<sequence length="856" mass="90469">MTRGHSLAWTSIVLAAAATSAYADVCASASQTCDLYAACALPLAQLTPDFQALCSSGSTVSPCRQCAATGQKCYQAPECQDALLKCDQLTAAQKSALPASHPCLSVSCQLNTQSPACTTTVYKACCAPGTANCANTASPSCTPAGCSYFMANGAAIDYSRAACPFANAAATCASPQCSNSFIFEDIVNVFAANQGCSATQCIANYLPTVCQAGPNTNGLASTPATLACTQNIAQYCTTNPSDPGCAQVCPYSCSSAQPNCPCLNSACAAVYAAPICVRQAGFCAAFKVAFQTEMYRQRFFQPQSTNLAYAKNNRGPPASAFVWTAALTTAKANCNAVVAGLGDNLAACVQTSFAFCNANPWAVGCMTDLSTCGDGFVSWFETCDEGSAPSTGGCLNCQTQARWECFQQNTPCQRCVHATGYKTDQINSPSLCPFCYSLVNTTSPCRVTNFTTAPTNVAAAIASDTYVATYCRAVAANGTRDPGCDSYVNETRQYSVPSVNQACDYVIKNVTVNAPQLYSARFAIFTCRFVDPLGTRTDTTPKFAYQNPMDIMSKTTKDQLSTAASLALNAVYGNRTTQLYSLRDLRLSDFFPYANSDIVVNGGTAPMPPPLARLALFPGGTSITTDCATYRYNEALIGLPPTNNPLQWALKAYLMQLKYRAVNNNDGSASDFGSLDPTSLQDDDPTRLNGTMQFAFVLGRSVKDALGVIRDAPVKSCSGSTCIDVEAAITSGAARIQLKDRLFDPMCLDTDTTCTYPAEKCRYVPLVPKTLALNPASVRATAAKLVAAIQQVATATTPTDTLQRHLQVAMTSSNDVFSDTVNLFWAAVVTGTKPKTLKAVPNFCNTPKFNPADGTL</sequence>
<dbReference type="Proteomes" id="UP000332933">
    <property type="component" value="Unassembled WGS sequence"/>
</dbReference>
<organism evidence="3 4">
    <name type="scientific">Aphanomyces stellatus</name>
    <dbReference type="NCBI Taxonomy" id="120398"/>
    <lineage>
        <taxon>Eukaryota</taxon>
        <taxon>Sar</taxon>
        <taxon>Stramenopiles</taxon>
        <taxon>Oomycota</taxon>
        <taxon>Saprolegniomycetes</taxon>
        <taxon>Saprolegniales</taxon>
        <taxon>Verrucalvaceae</taxon>
        <taxon>Aphanomyces</taxon>
    </lineage>
</organism>
<proteinExistence type="predicted"/>
<evidence type="ECO:0000256" key="1">
    <source>
        <dbReference type="SAM" id="SignalP"/>
    </source>
</evidence>
<dbReference type="OrthoDB" id="77822at2759"/>